<reference evidence="2" key="1">
    <citation type="journal article" date="2019" name="Environ. Microbiol.">
        <title>Fungal ecological strategies reflected in gene transcription - a case study of two litter decomposers.</title>
        <authorList>
            <person name="Barbi F."/>
            <person name="Kohler A."/>
            <person name="Barry K."/>
            <person name="Baskaran P."/>
            <person name="Daum C."/>
            <person name="Fauchery L."/>
            <person name="Ihrmark K."/>
            <person name="Kuo A."/>
            <person name="LaButti K."/>
            <person name="Lipzen A."/>
            <person name="Morin E."/>
            <person name="Grigoriev I.V."/>
            <person name="Henrissat B."/>
            <person name="Lindahl B."/>
            <person name="Martin F."/>
        </authorList>
    </citation>
    <scope>NUCLEOTIDE SEQUENCE</scope>
    <source>
        <strain evidence="2">JB14</strain>
    </source>
</reference>
<name>A0A6A4HIS9_9AGAR</name>
<evidence type="ECO:0000313" key="3">
    <source>
        <dbReference type="Proteomes" id="UP000799118"/>
    </source>
</evidence>
<keyword evidence="3" id="KW-1185">Reference proteome</keyword>
<dbReference type="Proteomes" id="UP000799118">
    <property type="component" value="Unassembled WGS sequence"/>
</dbReference>
<sequence length="265" mass="29221">MDLGRRDRSTPAAGTIRLEFNSNFRFYVFSNDDWSPNGLTGTLIMVIALALTYASSSMVLLELQDTSSGYDTVVAFIPIIILGVSILLQSALAIAAIIMTDIPSWNQSPLATCTYLDPVRDAEETTWPMHAWTLGSSLPNPDPRSLGKMPVPSWLCHAQFPRFGGIVTSALTSTETLISMGYDEVLWTEVASKDGSDPSPTFWKKYVATWMFGVLVFVEPFFHWLFGLAVGVNADTGFHVRPVQMVSGQALQEMPKHLRSLADYS</sequence>
<dbReference type="EMBL" id="ML769504">
    <property type="protein sequence ID" value="KAE9397004.1"/>
    <property type="molecule type" value="Genomic_DNA"/>
</dbReference>
<feature type="transmembrane region" description="Helical" evidence="1">
    <location>
        <begin position="39"/>
        <end position="61"/>
    </location>
</feature>
<feature type="transmembrane region" description="Helical" evidence="1">
    <location>
        <begin position="207"/>
        <end position="232"/>
    </location>
</feature>
<keyword evidence="1" id="KW-0472">Membrane</keyword>
<dbReference type="OrthoDB" id="2688021at2759"/>
<organism evidence="2 3">
    <name type="scientific">Gymnopus androsaceus JB14</name>
    <dbReference type="NCBI Taxonomy" id="1447944"/>
    <lineage>
        <taxon>Eukaryota</taxon>
        <taxon>Fungi</taxon>
        <taxon>Dikarya</taxon>
        <taxon>Basidiomycota</taxon>
        <taxon>Agaricomycotina</taxon>
        <taxon>Agaricomycetes</taxon>
        <taxon>Agaricomycetidae</taxon>
        <taxon>Agaricales</taxon>
        <taxon>Marasmiineae</taxon>
        <taxon>Omphalotaceae</taxon>
        <taxon>Gymnopus</taxon>
    </lineage>
</organism>
<dbReference type="AlphaFoldDB" id="A0A6A4HIS9"/>
<keyword evidence="1" id="KW-0812">Transmembrane</keyword>
<evidence type="ECO:0000256" key="1">
    <source>
        <dbReference type="SAM" id="Phobius"/>
    </source>
</evidence>
<evidence type="ECO:0000313" key="2">
    <source>
        <dbReference type="EMBL" id="KAE9397004.1"/>
    </source>
</evidence>
<protein>
    <submittedName>
        <fullName evidence="2">Uncharacterized protein</fullName>
    </submittedName>
</protein>
<accession>A0A6A4HIS9</accession>
<gene>
    <name evidence="2" type="ORF">BT96DRAFT_1021036</name>
</gene>
<proteinExistence type="predicted"/>
<feature type="transmembrane region" description="Helical" evidence="1">
    <location>
        <begin position="73"/>
        <end position="99"/>
    </location>
</feature>
<keyword evidence="1" id="KW-1133">Transmembrane helix</keyword>